<gene>
    <name evidence="3" type="ORF">CR165_18460</name>
</gene>
<dbReference type="EMBL" id="PDOA01000016">
    <property type="protein sequence ID" value="PWC27265.1"/>
    <property type="molecule type" value="Genomic_DNA"/>
</dbReference>
<dbReference type="OrthoDB" id="8443386at2"/>
<dbReference type="InterPro" id="IPR042100">
    <property type="entry name" value="Bug_dom1"/>
</dbReference>
<evidence type="ECO:0000313" key="3">
    <source>
        <dbReference type="EMBL" id="PWC27265.1"/>
    </source>
</evidence>
<dbReference type="InterPro" id="IPR006311">
    <property type="entry name" value="TAT_signal"/>
</dbReference>
<comment type="similarity">
    <text evidence="1">Belongs to the UPF0065 (bug) family.</text>
</comment>
<dbReference type="Pfam" id="PF03401">
    <property type="entry name" value="TctC"/>
    <property type="match status" value="1"/>
</dbReference>
<reference evidence="4" key="1">
    <citation type="submission" date="2017-10" db="EMBL/GenBank/DDBJ databases">
        <authorList>
            <person name="Toshchakov S.V."/>
            <person name="Goeva M.A."/>
        </authorList>
    </citation>
    <scope>NUCLEOTIDE SEQUENCE [LARGE SCALE GENOMIC DNA]</scope>
    <source>
        <strain evidence="4">JR1/69-1-13</strain>
    </source>
</reference>
<dbReference type="RefSeq" id="WP_109518428.1">
    <property type="nucleotide sequence ID" value="NZ_JBHSCH010000037.1"/>
</dbReference>
<dbReference type="PROSITE" id="PS51318">
    <property type="entry name" value="TAT"/>
    <property type="match status" value="1"/>
</dbReference>
<protein>
    <recommendedName>
        <fullName evidence="5">Tripartite tricarboxylate transporter substrate binding protein BugD</fullName>
    </recommendedName>
</protein>
<proteinExistence type="inferred from homology"/>
<dbReference type="Gene3D" id="3.40.190.150">
    <property type="entry name" value="Bordetella uptake gene, domain 1"/>
    <property type="match status" value="1"/>
</dbReference>
<dbReference type="Proteomes" id="UP000245048">
    <property type="component" value="Unassembled WGS sequence"/>
</dbReference>
<evidence type="ECO:0000256" key="2">
    <source>
        <dbReference type="SAM" id="SignalP"/>
    </source>
</evidence>
<keyword evidence="2" id="KW-0732">Signal</keyword>
<dbReference type="AlphaFoldDB" id="A0A2U1V038"/>
<accession>A0A2U1V038</accession>
<feature type="signal peptide" evidence="2">
    <location>
        <begin position="1"/>
        <end position="33"/>
    </location>
</feature>
<dbReference type="PANTHER" id="PTHR42928">
    <property type="entry name" value="TRICARBOXYLATE-BINDING PROTEIN"/>
    <property type="match status" value="1"/>
</dbReference>
<dbReference type="PIRSF" id="PIRSF017082">
    <property type="entry name" value="YflP"/>
    <property type="match status" value="1"/>
</dbReference>
<feature type="chain" id="PRO_5015694137" description="Tripartite tricarboxylate transporter substrate binding protein BugD" evidence="2">
    <location>
        <begin position="34"/>
        <end position="336"/>
    </location>
</feature>
<dbReference type="InterPro" id="IPR005064">
    <property type="entry name" value="BUG"/>
</dbReference>
<dbReference type="Gene3D" id="3.40.190.10">
    <property type="entry name" value="Periplasmic binding protein-like II"/>
    <property type="match status" value="1"/>
</dbReference>
<dbReference type="PANTHER" id="PTHR42928:SF5">
    <property type="entry name" value="BLR1237 PROTEIN"/>
    <property type="match status" value="1"/>
</dbReference>
<organism evidence="3 4">
    <name type="scientific">Teichococcus aestuarii</name>
    <dbReference type="NCBI Taxonomy" id="568898"/>
    <lineage>
        <taxon>Bacteria</taxon>
        <taxon>Pseudomonadati</taxon>
        <taxon>Pseudomonadota</taxon>
        <taxon>Alphaproteobacteria</taxon>
        <taxon>Acetobacterales</taxon>
        <taxon>Roseomonadaceae</taxon>
        <taxon>Roseomonas</taxon>
    </lineage>
</organism>
<evidence type="ECO:0000313" key="4">
    <source>
        <dbReference type="Proteomes" id="UP000245048"/>
    </source>
</evidence>
<evidence type="ECO:0008006" key="5">
    <source>
        <dbReference type="Google" id="ProtNLM"/>
    </source>
</evidence>
<keyword evidence="4" id="KW-1185">Reference proteome</keyword>
<sequence length="336" mass="35043">MIRRHLLAALPALAAGLGTLGTALLGAAPAAQAQANYPSRTISIIVPFAAGGPTDTVTRLVAEVMARDLGQSVVVENVGGAGGTLGAGRVAQARPDGYTLLLHHIGMGTTPTLYRRLPYDPVGGFEPIGLVTEVPMTVIARKDLPASNLAELVALVRKEKTGINYANAGIGAASHLCGLLLQKAIDAPMTTVPYRGTGPAMTDLIAGTVDVMCDQTTNTTSHIRAGAVKAYSVTTPQRLASLPDVPTGAEAGLPGMEVTIWHGLYAPKGTPVEIQERLSKALQAALRDERLVQRFADLGTEPVSQDRATPAAHKAFWAADIAKWRPVIQAAGQYAD</sequence>
<evidence type="ECO:0000256" key="1">
    <source>
        <dbReference type="ARBA" id="ARBA00006987"/>
    </source>
</evidence>
<name>A0A2U1V038_9PROT</name>
<dbReference type="SUPFAM" id="SSF53850">
    <property type="entry name" value="Periplasmic binding protein-like II"/>
    <property type="match status" value="1"/>
</dbReference>
<comment type="caution">
    <text evidence="3">The sequence shown here is derived from an EMBL/GenBank/DDBJ whole genome shotgun (WGS) entry which is preliminary data.</text>
</comment>